<reference evidence="1" key="1">
    <citation type="journal article" date="2014" name="Int. J. Syst. Evol. Microbiol.">
        <title>Complete genome sequence of Corynebacterium casei LMG S-19264T (=DSM 44701T), isolated from a smear-ripened cheese.</title>
        <authorList>
            <consortium name="US DOE Joint Genome Institute (JGI-PGF)"/>
            <person name="Walter F."/>
            <person name="Albersmeier A."/>
            <person name="Kalinowski J."/>
            <person name="Ruckert C."/>
        </authorList>
    </citation>
    <scope>NUCLEOTIDE SEQUENCE</scope>
    <source>
        <strain evidence="1">JCM 4403</strain>
    </source>
</reference>
<reference evidence="1" key="2">
    <citation type="submission" date="2020-09" db="EMBL/GenBank/DDBJ databases">
        <authorList>
            <person name="Sun Q."/>
            <person name="Ohkuma M."/>
        </authorList>
    </citation>
    <scope>NUCLEOTIDE SEQUENCE</scope>
    <source>
        <strain evidence="1">JCM 4403</strain>
    </source>
</reference>
<name>A0A918C268_9ACTN</name>
<evidence type="ECO:0000313" key="1">
    <source>
        <dbReference type="EMBL" id="GGR00194.1"/>
    </source>
</evidence>
<dbReference type="Proteomes" id="UP000656732">
    <property type="component" value="Unassembled WGS sequence"/>
</dbReference>
<sequence length="446" mass="47759">MKSRAEDHAVVVGAGPAGLFAARVLADVFGRVTVVERDDPADGDRRGVPQSGHAHDFLARGHQITEEWFPGIGEEMVAGGAHAGDIARDVRWVIAGRPLVRSESGLATVISSRVFREGHLRARVEALPRVRLLGGQDVAGLSFSDDGSVVDGVLLGPGGAGKLPADLVVDASGRGSRTPVWLEEHGHGRVTEEKLKVDVGYATQVVRAPGDAFAGDVCINIVASPDSPRGGACQRVEGDRAVVTLYGVLGDHPPTDPEGFLSFAKSLAAPDIHEVLEVAEPLTEVRRYRFPASLRRRYEQMDSFPRGLLMLGDAVCSLNPRYGQGMAFAAMQALALRDHLAEEEAPTAEAYFRRLTEQVVDPVWNMTLLSDLSFPGVPGERTPELLQVLELVGRTQVAATLDGSLALTCLRVFGLLDPPTALLDPAVQERVHRTLSRQPASTGPEQ</sequence>
<organism evidence="1 2">
    <name type="scientific">Streptomyces pilosus</name>
    <dbReference type="NCBI Taxonomy" id="28893"/>
    <lineage>
        <taxon>Bacteria</taxon>
        <taxon>Bacillati</taxon>
        <taxon>Actinomycetota</taxon>
        <taxon>Actinomycetes</taxon>
        <taxon>Kitasatosporales</taxon>
        <taxon>Streptomycetaceae</taxon>
        <taxon>Streptomyces</taxon>
    </lineage>
</organism>
<evidence type="ECO:0000313" key="2">
    <source>
        <dbReference type="Proteomes" id="UP000656732"/>
    </source>
</evidence>
<dbReference type="Gene3D" id="3.50.50.60">
    <property type="entry name" value="FAD/NAD(P)-binding domain"/>
    <property type="match status" value="1"/>
</dbReference>
<protein>
    <submittedName>
        <fullName evidence="1">FAD-binding monooxygenase</fullName>
    </submittedName>
</protein>
<dbReference type="GO" id="GO:0004497">
    <property type="term" value="F:monooxygenase activity"/>
    <property type="evidence" value="ECO:0007669"/>
    <property type="project" value="UniProtKB-KW"/>
</dbReference>
<dbReference type="SUPFAM" id="SSF51905">
    <property type="entry name" value="FAD/NAD(P)-binding domain"/>
    <property type="match status" value="1"/>
</dbReference>
<dbReference type="AlphaFoldDB" id="A0A918C268"/>
<keyword evidence="2" id="KW-1185">Reference proteome</keyword>
<keyword evidence="1" id="KW-0503">Monooxygenase</keyword>
<proteinExistence type="predicted"/>
<dbReference type="PANTHER" id="PTHR43422:SF3">
    <property type="entry name" value="THIAMINE THIAZOLE SYNTHASE"/>
    <property type="match status" value="1"/>
</dbReference>
<accession>A0A918C268</accession>
<dbReference type="RefSeq" id="WP_189560746.1">
    <property type="nucleotide sequence ID" value="NZ_BMTE01000012.1"/>
</dbReference>
<comment type="caution">
    <text evidence="1">The sequence shown here is derived from an EMBL/GenBank/DDBJ whole genome shotgun (WGS) entry which is preliminary data.</text>
</comment>
<gene>
    <name evidence="1" type="ORF">GCM10010280_55340</name>
</gene>
<keyword evidence="1" id="KW-0560">Oxidoreductase</keyword>
<dbReference type="PANTHER" id="PTHR43422">
    <property type="entry name" value="THIAMINE THIAZOLE SYNTHASE"/>
    <property type="match status" value="1"/>
</dbReference>
<dbReference type="EMBL" id="BMTU01000013">
    <property type="protein sequence ID" value="GGR00194.1"/>
    <property type="molecule type" value="Genomic_DNA"/>
</dbReference>
<dbReference type="InterPro" id="IPR036188">
    <property type="entry name" value="FAD/NAD-bd_sf"/>
</dbReference>